<protein>
    <recommendedName>
        <fullName evidence="3">Lipoprotein</fullName>
    </recommendedName>
</protein>
<evidence type="ECO:0008006" key="3">
    <source>
        <dbReference type="Google" id="ProtNLM"/>
    </source>
</evidence>
<name>A0A5M3T579_LIMPL</name>
<proteinExistence type="predicted"/>
<accession>A0A5M3T579</accession>
<keyword evidence="2" id="KW-1185">Reference proteome</keyword>
<sequence>MSHSLSFHKWGTMIKINYFPKLVWAVVLSLSVLVSGCGDLTTSTPDTGTTGAVQQVADAQPLPGGQFNRYFPRGADGYSVTFRQEKEGFAQAQLSRGGDALALLSINDLANNPSAARKFQESTQRIGGYPAVTQGRNTTALLVGDRFQVKVQSSSESFTPSDREVWLQNFNLSGIAQLR</sequence>
<evidence type="ECO:0000313" key="1">
    <source>
        <dbReference type="EMBL" id="GCE93752.1"/>
    </source>
</evidence>
<gene>
    <name evidence="1" type="ORF">NIES46_18040</name>
</gene>
<reference evidence="1 2" key="1">
    <citation type="journal article" date="2019" name="J Genomics">
        <title>The Draft Genome of a Hydrogen-producing Cyanobacterium, Arthrospira platensis NIES-46.</title>
        <authorList>
            <person name="Suzuki S."/>
            <person name="Yamaguchi H."/>
            <person name="Kawachi M."/>
        </authorList>
    </citation>
    <scope>NUCLEOTIDE SEQUENCE [LARGE SCALE GENOMIC DNA]</scope>
    <source>
        <strain evidence="1 2">NIES-46</strain>
    </source>
</reference>
<dbReference type="Proteomes" id="UP000326169">
    <property type="component" value="Unassembled WGS sequence"/>
</dbReference>
<comment type="caution">
    <text evidence="1">The sequence shown here is derived from an EMBL/GenBank/DDBJ whole genome shotgun (WGS) entry which is preliminary data.</text>
</comment>
<evidence type="ECO:0000313" key="2">
    <source>
        <dbReference type="Proteomes" id="UP000326169"/>
    </source>
</evidence>
<organism evidence="1 2">
    <name type="scientific">Limnospira platensis NIES-46</name>
    <dbReference type="NCBI Taxonomy" id="1236695"/>
    <lineage>
        <taxon>Bacteria</taxon>
        <taxon>Bacillati</taxon>
        <taxon>Cyanobacteriota</taxon>
        <taxon>Cyanophyceae</taxon>
        <taxon>Oscillatoriophycideae</taxon>
        <taxon>Oscillatoriales</taxon>
        <taxon>Sirenicapillariaceae</taxon>
        <taxon>Limnospira</taxon>
    </lineage>
</organism>
<dbReference type="EMBL" id="BIMW01000078">
    <property type="protein sequence ID" value="GCE93752.1"/>
    <property type="molecule type" value="Genomic_DNA"/>
</dbReference>